<proteinExistence type="predicted"/>
<dbReference type="GO" id="GO:0016020">
    <property type="term" value="C:membrane"/>
    <property type="evidence" value="ECO:0007669"/>
    <property type="project" value="InterPro"/>
</dbReference>
<dbReference type="PANTHER" id="PTHR13301">
    <property type="entry name" value="X-BOX TRANSCRIPTION FACTOR-RELATED"/>
    <property type="match status" value="1"/>
</dbReference>
<evidence type="ECO:0000256" key="6">
    <source>
        <dbReference type="ARBA" id="ARBA00023136"/>
    </source>
</evidence>
<keyword evidence="3" id="KW-0808">Transferase</keyword>
<dbReference type="GO" id="GO:0030244">
    <property type="term" value="P:cellulose biosynthetic process"/>
    <property type="evidence" value="ECO:0007669"/>
    <property type="project" value="InterPro"/>
</dbReference>
<evidence type="ECO:0000256" key="3">
    <source>
        <dbReference type="ARBA" id="ARBA00022679"/>
    </source>
</evidence>
<evidence type="ECO:0000256" key="7">
    <source>
        <dbReference type="ARBA" id="ARBA00023316"/>
    </source>
</evidence>
<keyword evidence="5" id="KW-1133">Transmembrane helix</keyword>
<dbReference type="Proteomes" id="UP000008694">
    <property type="component" value="Unassembled WGS sequence"/>
</dbReference>
<keyword evidence="6" id="KW-0472">Membrane</keyword>
<dbReference type="Pfam" id="PF03552">
    <property type="entry name" value="Cellulose_synt"/>
    <property type="match status" value="2"/>
</dbReference>
<name>D7M781_ARALL</name>
<feature type="chain" id="PRO_5003103383" evidence="8">
    <location>
        <begin position="19"/>
        <end position="259"/>
    </location>
</feature>
<reference evidence="10" key="1">
    <citation type="journal article" date="2011" name="Nat. Genet.">
        <title>The Arabidopsis lyrata genome sequence and the basis of rapid genome size change.</title>
        <authorList>
            <person name="Hu T.T."/>
            <person name="Pattyn P."/>
            <person name="Bakker E.G."/>
            <person name="Cao J."/>
            <person name="Cheng J.-F."/>
            <person name="Clark R.M."/>
            <person name="Fahlgren N."/>
            <person name="Fawcett J.A."/>
            <person name="Grimwood J."/>
            <person name="Gundlach H."/>
            <person name="Haberer G."/>
            <person name="Hollister J.D."/>
            <person name="Ossowski S."/>
            <person name="Ottilar R.P."/>
            <person name="Salamov A.A."/>
            <person name="Schneeberger K."/>
            <person name="Spannagl M."/>
            <person name="Wang X."/>
            <person name="Yang L."/>
            <person name="Nasrallah M.E."/>
            <person name="Bergelson J."/>
            <person name="Carrington J.C."/>
            <person name="Gaut B.S."/>
            <person name="Schmutz J."/>
            <person name="Mayer K.F.X."/>
            <person name="Van de Peer Y."/>
            <person name="Grigoriev I.V."/>
            <person name="Nordborg M."/>
            <person name="Weigel D."/>
            <person name="Guo Y.-L."/>
        </authorList>
    </citation>
    <scope>NUCLEOTIDE SEQUENCE [LARGE SCALE GENOMIC DNA]</scope>
    <source>
        <strain evidence="10">cv. MN47</strain>
    </source>
</reference>
<keyword evidence="4" id="KW-0812">Transmembrane</keyword>
<protein>
    <submittedName>
        <fullName evidence="9">Uncharacterized protein</fullName>
    </submittedName>
</protein>
<evidence type="ECO:0000256" key="5">
    <source>
        <dbReference type="ARBA" id="ARBA00022989"/>
    </source>
</evidence>
<accession>D7M781</accession>
<dbReference type="GO" id="GO:0016760">
    <property type="term" value="F:cellulose synthase (UDP-forming) activity"/>
    <property type="evidence" value="ECO:0007669"/>
    <property type="project" value="InterPro"/>
</dbReference>
<comment type="subcellular location">
    <subcellularLocation>
        <location evidence="1">Endomembrane system</location>
        <topology evidence="1">Multi-pass membrane protein</topology>
    </subcellularLocation>
</comment>
<evidence type="ECO:0000256" key="1">
    <source>
        <dbReference type="ARBA" id="ARBA00004127"/>
    </source>
</evidence>
<dbReference type="GO" id="GO:0071555">
    <property type="term" value="P:cell wall organization"/>
    <property type="evidence" value="ECO:0007669"/>
    <property type="project" value="UniProtKB-KW"/>
</dbReference>
<dbReference type="AlphaFoldDB" id="D7M781"/>
<gene>
    <name evidence="9" type="ORF">ARALYDRAFT_908073</name>
</gene>
<keyword evidence="7" id="KW-0961">Cell wall biogenesis/degradation</keyword>
<dbReference type="HOGENOM" id="CLU_1074945_0_0_1"/>
<dbReference type="InterPro" id="IPR005150">
    <property type="entry name" value="Cellulose_synth"/>
</dbReference>
<evidence type="ECO:0000256" key="8">
    <source>
        <dbReference type="SAM" id="SignalP"/>
    </source>
</evidence>
<feature type="signal peptide" evidence="8">
    <location>
        <begin position="1"/>
        <end position="18"/>
    </location>
</feature>
<sequence>MRHLVSSFLCFSSSLASGDRICYVQFPQRFGVIDPNDRYANHHTVFFDVSMRALDGIQGPMYVGTGCIFRRTALYGFSPPRATEHHGWLGRRKVKISLRKPKAMYKRVDISFTLTSKSSTPEEGEDEFADLYAVKWSFLMVPPLSIMMVNIIAIAVGPATTLYSPFPQWSKLVGGVFFSFWVRDKELRREADREEKGQIFAPKWFDETEEVTPTPWGDLEVYQFNGKYSVHRATADNSEDTTDVKVTQFNPWQFQDLSA</sequence>
<dbReference type="Gene3D" id="3.90.550.10">
    <property type="entry name" value="Spore Coat Polysaccharide Biosynthesis Protein SpsA, Chain A"/>
    <property type="match status" value="1"/>
</dbReference>
<evidence type="ECO:0000256" key="2">
    <source>
        <dbReference type="ARBA" id="ARBA00022676"/>
    </source>
</evidence>
<keyword evidence="2" id="KW-0328">Glycosyltransferase</keyword>
<dbReference type="eggNOG" id="KOG1737">
    <property type="taxonomic scope" value="Eukaryota"/>
</dbReference>
<evidence type="ECO:0000313" key="9">
    <source>
        <dbReference type="EMBL" id="EFH47212.1"/>
    </source>
</evidence>
<keyword evidence="8" id="KW-0732">Signal</keyword>
<evidence type="ECO:0000256" key="4">
    <source>
        <dbReference type="ARBA" id="ARBA00022692"/>
    </source>
</evidence>
<dbReference type="Gramene" id="scaffold_600130.1">
    <property type="protein sequence ID" value="scaffold_600130.1"/>
    <property type="gene ID" value="scaffold_600130.1"/>
</dbReference>
<dbReference type="InterPro" id="IPR029044">
    <property type="entry name" value="Nucleotide-diphossugar_trans"/>
</dbReference>
<dbReference type="EMBL" id="GL348718">
    <property type="protein sequence ID" value="EFH47212.1"/>
    <property type="molecule type" value="Genomic_DNA"/>
</dbReference>
<organism evidence="10">
    <name type="scientific">Arabidopsis lyrata subsp. lyrata</name>
    <name type="common">Lyre-leaved rock-cress</name>
    <dbReference type="NCBI Taxonomy" id="81972"/>
    <lineage>
        <taxon>Eukaryota</taxon>
        <taxon>Viridiplantae</taxon>
        <taxon>Streptophyta</taxon>
        <taxon>Embryophyta</taxon>
        <taxon>Tracheophyta</taxon>
        <taxon>Spermatophyta</taxon>
        <taxon>Magnoliopsida</taxon>
        <taxon>eudicotyledons</taxon>
        <taxon>Gunneridae</taxon>
        <taxon>Pentapetalae</taxon>
        <taxon>rosids</taxon>
        <taxon>malvids</taxon>
        <taxon>Brassicales</taxon>
        <taxon>Brassicaceae</taxon>
        <taxon>Camelineae</taxon>
        <taxon>Arabidopsis</taxon>
    </lineage>
</organism>
<evidence type="ECO:0000313" key="10">
    <source>
        <dbReference type="Proteomes" id="UP000008694"/>
    </source>
</evidence>
<dbReference type="STRING" id="81972.D7M781"/>
<dbReference type="GO" id="GO:0012505">
    <property type="term" value="C:endomembrane system"/>
    <property type="evidence" value="ECO:0007669"/>
    <property type="project" value="UniProtKB-SubCell"/>
</dbReference>
<keyword evidence="10" id="KW-1185">Reference proteome</keyword>